<comment type="caution">
    <text evidence="1">The sequence shown here is derived from an EMBL/GenBank/DDBJ whole genome shotgun (WGS) entry which is preliminary data.</text>
</comment>
<sequence>MEKARFLYGANKMWMRKFIYAGLLWGIGIAQEPLIKSDIKQLLTKKQQAVLEEKEELYRQSQIKITTLFYFASESMGADSIKVFNENITRIKNKGYDIQGMVILRGFPKDFRKYVFSIYDKNQEGVIKVHPLFFRQYKIKEVPAYILAQCYAPPNFSRKTCDSEYLIRGDIALSDFLRRISNEDKKYLNLYYALIGTTADKTFKKDVQ</sequence>
<dbReference type="OrthoDB" id="5324229at2"/>
<protein>
    <submittedName>
        <fullName evidence="1">Uncharacterized protein</fullName>
    </submittedName>
</protein>
<evidence type="ECO:0000313" key="1">
    <source>
        <dbReference type="EMBL" id="RDU66421.1"/>
    </source>
</evidence>
<dbReference type="EMBL" id="NXLT01000006">
    <property type="protein sequence ID" value="RDU66421.1"/>
    <property type="molecule type" value="Genomic_DNA"/>
</dbReference>
<dbReference type="Proteomes" id="UP000256514">
    <property type="component" value="Unassembled WGS sequence"/>
</dbReference>
<keyword evidence="2" id="KW-1185">Reference proteome</keyword>
<reference evidence="1 2" key="1">
    <citation type="submission" date="2018-04" db="EMBL/GenBank/DDBJ databases">
        <title>Novel Campyloabacter and Helicobacter Species and Strains.</title>
        <authorList>
            <person name="Mannion A.J."/>
            <person name="Shen Z."/>
            <person name="Fox J.G."/>
        </authorList>
    </citation>
    <scope>NUCLEOTIDE SEQUENCE [LARGE SCALE GENOMIC DNA]</scope>
    <source>
        <strain evidence="1 2">MIT 12-6600</strain>
    </source>
</reference>
<organism evidence="1 2">
    <name type="scientific">Helicobacter equorum</name>
    <dbReference type="NCBI Taxonomy" id="361872"/>
    <lineage>
        <taxon>Bacteria</taxon>
        <taxon>Pseudomonadati</taxon>
        <taxon>Campylobacterota</taxon>
        <taxon>Epsilonproteobacteria</taxon>
        <taxon>Campylobacterales</taxon>
        <taxon>Helicobacteraceae</taxon>
        <taxon>Helicobacter</taxon>
    </lineage>
</organism>
<evidence type="ECO:0000313" key="2">
    <source>
        <dbReference type="Proteomes" id="UP000256514"/>
    </source>
</evidence>
<name>A0A3D8IP93_9HELI</name>
<gene>
    <name evidence="1" type="ORF">CQA54_06905</name>
</gene>
<dbReference type="Pfam" id="PF09673">
    <property type="entry name" value="TrbC_Ftype"/>
    <property type="match status" value="1"/>
</dbReference>
<dbReference type="InterPro" id="IPR019106">
    <property type="entry name" value="T4SS_TrbC"/>
</dbReference>
<accession>A0A3D8IP93</accession>
<proteinExistence type="predicted"/>
<dbReference type="AlphaFoldDB" id="A0A3D8IP93"/>